<accession>A0ABP9NSD2</accession>
<reference evidence="7" key="1">
    <citation type="journal article" date="2019" name="Int. J. Syst. Evol. Microbiol.">
        <title>The Global Catalogue of Microorganisms (GCM) 10K type strain sequencing project: providing services to taxonomists for standard genome sequencing and annotation.</title>
        <authorList>
            <consortium name="The Broad Institute Genomics Platform"/>
            <consortium name="The Broad Institute Genome Sequencing Center for Infectious Disease"/>
            <person name="Wu L."/>
            <person name="Ma J."/>
        </authorList>
    </citation>
    <scope>NUCLEOTIDE SEQUENCE [LARGE SCALE GENOMIC DNA]</scope>
    <source>
        <strain evidence="7">JCM 18302</strain>
    </source>
</reference>
<dbReference type="Proteomes" id="UP001500804">
    <property type="component" value="Unassembled WGS sequence"/>
</dbReference>
<keyword evidence="4" id="KW-0862">Zinc</keyword>
<feature type="domain" description="Metallo-beta-lactamase" evidence="5">
    <location>
        <begin position="50"/>
        <end position="273"/>
    </location>
</feature>
<dbReference type="SUPFAM" id="SSF56281">
    <property type="entry name" value="Metallo-hydrolase/oxidoreductase"/>
    <property type="match status" value="1"/>
</dbReference>
<evidence type="ECO:0000256" key="3">
    <source>
        <dbReference type="ARBA" id="ARBA00022801"/>
    </source>
</evidence>
<dbReference type="InterPro" id="IPR051013">
    <property type="entry name" value="MBL_superfamily_lactonases"/>
</dbReference>
<dbReference type="CDD" id="cd16277">
    <property type="entry name" value="metallo-hydrolase-like_MBL-fold"/>
    <property type="match status" value="1"/>
</dbReference>
<protein>
    <submittedName>
        <fullName evidence="6">MBL fold metallo-hydrolase</fullName>
    </submittedName>
</protein>
<sequence>MLGDVSVTRVIEWTGRIRTVADMVPDSTPAGRAALGPPFRDPADDGYRCAIQTWVLRSVGRTILVDTGAGNDRDRPQIPTFDHLQTPFLENLARAGVRPEDVDVVVNTHVHYDHVGWNTRYDDGHWVPTFPNATYVIPRVDHDYFDPVNEHRRPAPVTDADRLRRRGSHLVFGDSVRPVVQAGLVTLWEDRYVIDRNLSLEPAPGHTPGSSVLRLRSKGDRALFVGDILHSPVQIAEPDANSCFCEDAGAARTTRRRLLAEAAEERTLVVPAHFPGHGAAEVRARGDGYEITRWAGFRPVGESAPAERG</sequence>
<keyword evidence="2" id="KW-0479">Metal-binding</keyword>
<proteinExistence type="inferred from homology"/>
<evidence type="ECO:0000259" key="5">
    <source>
        <dbReference type="SMART" id="SM00849"/>
    </source>
</evidence>
<comment type="caution">
    <text evidence="6">The sequence shown here is derived from an EMBL/GenBank/DDBJ whole genome shotgun (WGS) entry which is preliminary data.</text>
</comment>
<dbReference type="Gene3D" id="3.60.15.10">
    <property type="entry name" value="Ribonuclease Z/Hydroxyacylglutathione hydrolase-like"/>
    <property type="match status" value="1"/>
</dbReference>
<evidence type="ECO:0000256" key="4">
    <source>
        <dbReference type="ARBA" id="ARBA00022833"/>
    </source>
</evidence>
<gene>
    <name evidence="6" type="ORF">GCM10023320_58150</name>
</gene>
<name>A0ABP9NSD2_9PSEU</name>
<dbReference type="InterPro" id="IPR036866">
    <property type="entry name" value="RibonucZ/Hydroxyglut_hydro"/>
</dbReference>
<keyword evidence="7" id="KW-1185">Reference proteome</keyword>
<organism evidence="6 7">
    <name type="scientific">Pseudonocardia adelaidensis</name>
    <dbReference type="NCBI Taxonomy" id="648754"/>
    <lineage>
        <taxon>Bacteria</taxon>
        <taxon>Bacillati</taxon>
        <taxon>Actinomycetota</taxon>
        <taxon>Actinomycetes</taxon>
        <taxon>Pseudonocardiales</taxon>
        <taxon>Pseudonocardiaceae</taxon>
        <taxon>Pseudonocardia</taxon>
    </lineage>
</organism>
<comment type="similarity">
    <text evidence="1">Belongs to the metallo-beta-lactamase superfamily.</text>
</comment>
<dbReference type="InterPro" id="IPR001279">
    <property type="entry name" value="Metallo-B-lactamas"/>
</dbReference>
<evidence type="ECO:0000313" key="6">
    <source>
        <dbReference type="EMBL" id="GAA5132854.1"/>
    </source>
</evidence>
<dbReference type="Pfam" id="PF00753">
    <property type="entry name" value="Lactamase_B"/>
    <property type="match status" value="1"/>
</dbReference>
<dbReference type="EMBL" id="BAABJO010000026">
    <property type="protein sequence ID" value="GAA5132854.1"/>
    <property type="molecule type" value="Genomic_DNA"/>
</dbReference>
<dbReference type="SMART" id="SM00849">
    <property type="entry name" value="Lactamase_B"/>
    <property type="match status" value="1"/>
</dbReference>
<evidence type="ECO:0000256" key="1">
    <source>
        <dbReference type="ARBA" id="ARBA00007749"/>
    </source>
</evidence>
<evidence type="ECO:0000256" key="2">
    <source>
        <dbReference type="ARBA" id="ARBA00022723"/>
    </source>
</evidence>
<keyword evidence="3" id="KW-0378">Hydrolase</keyword>
<evidence type="ECO:0000313" key="7">
    <source>
        <dbReference type="Proteomes" id="UP001500804"/>
    </source>
</evidence>
<dbReference type="PANTHER" id="PTHR42978">
    <property type="entry name" value="QUORUM-QUENCHING LACTONASE YTNP-RELATED-RELATED"/>
    <property type="match status" value="1"/>
</dbReference>
<dbReference type="PANTHER" id="PTHR42978:SF6">
    <property type="entry name" value="QUORUM-QUENCHING LACTONASE YTNP-RELATED"/>
    <property type="match status" value="1"/>
</dbReference>